<protein>
    <submittedName>
        <fullName evidence="1">Uncharacterized protein</fullName>
    </submittedName>
</protein>
<proteinExistence type="predicted"/>
<reference evidence="1" key="1">
    <citation type="submission" date="2024-05" db="EMBL/GenBank/DDBJ databases">
        <title>Planctomycetes of the genus Singulisphaera possess chitinolytic capabilities.</title>
        <authorList>
            <person name="Ivanova A."/>
        </authorList>
    </citation>
    <scope>NUCLEOTIDE SEQUENCE</scope>
    <source>
        <strain evidence="1">Ch08T</strain>
    </source>
</reference>
<name>A0AAU7CP25_9BACT</name>
<accession>A0AAU7CP25</accession>
<dbReference type="AlphaFoldDB" id="A0AAU7CP25"/>
<dbReference type="EMBL" id="CP155447">
    <property type="protein sequence ID" value="XBH06896.1"/>
    <property type="molecule type" value="Genomic_DNA"/>
</dbReference>
<evidence type="ECO:0000313" key="1">
    <source>
        <dbReference type="EMBL" id="XBH06896.1"/>
    </source>
</evidence>
<gene>
    <name evidence="1" type="ORF">V5E97_12880</name>
</gene>
<dbReference type="RefSeq" id="WP_406699744.1">
    <property type="nucleotide sequence ID" value="NZ_CP155447.1"/>
</dbReference>
<organism evidence="1">
    <name type="scientific">Singulisphaera sp. Ch08</name>
    <dbReference type="NCBI Taxonomy" id="3120278"/>
    <lineage>
        <taxon>Bacteria</taxon>
        <taxon>Pseudomonadati</taxon>
        <taxon>Planctomycetota</taxon>
        <taxon>Planctomycetia</taxon>
        <taxon>Isosphaerales</taxon>
        <taxon>Isosphaeraceae</taxon>
        <taxon>Singulisphaera</taxon>
    </lineage>
</organism>
<sequence>MVKWADDHSRFLYPDDAKQLAIDEDLVALNIAFDQPEFFDKILPDLRSTDTATRARAVRLLNRYVPMAPKGDTAEACDLWWQENQAFAFASDAGDYRWYLDPLAKKRGVPVSKLRGPLRADP</sequence>